<protein>
    <submittedName>
        <fullName evidence="1">Uncharacterized protein</fullName>
    </submittedName>
</protein>
<name>A0ACB9M8S6_9MYRT</name>
<dbReference type="Proteomes" id="UP001057402">
    <property type="component" value="Chromosome 10"/>
</dbReference>
<sequence length="114" mass="11847">MSIRPSGDRTHTLPISPAPAGTTMSSPMSSGGDPSLSEEPRRSLSSDTKDATHAIAPPDNNEPPLNRPTLDGGSDSSSPSDALVLTSILGCHRPNPHENAQTLGLKRQRGGRGD</sequence>
<evidence type="ECO:0000313" key="1">
    <source>
        <dbReference type="EMBL" id="KAI4320617.1"/>
    </source>
</evidence>
<gene>
    <name evidence="1" type="ORF">MLD38_034077</name>
</gene>
<reference evidence="2" key="1">
    <citation type="journal article" date="2023" name="Front. Plant Sci.">
        <title>Chromosomal-level genome assembly of Melastoma candidum provides insights into trichome evolution.</title>
        <authorList>
            <person name="Zhong Y."/>
            <person name="Wu W."/>
            <person name="Sun C."/>
            <person name="Zou P."/>
            <person name="Liu Y."/>
            <person name="Dai S."/>
            <person name="Zhou R."/>
        </authorList>
    </citation>
    <scope>NUCLEOTIDE SEQUENCE [LARGE SCALE GENOMIC DNA]</scope>
</reference>
<keyword evidence="2" id="KW-1185">Reference proteome</keyword>
<dbReference type="EMBL" id="CM042889">
    <property type="protein sequence ID" value="KAI4320617.1"/>
    <property type="molecule type" value="Genomic_DNA"/>
</dbReference>
<accession>A0ACB9M8S6</accession>
<organism evidence="1 2">
    <name type="scientific">Melastoma candidum</name>
    <dbReference type="NCBI Taxonomy" id="119954"/>
    <lineage>
        <taxon>Eukaryota</taxon>
        <taxon>Viridiplantae</taxon>
        <taxon>Streptophyta</taxon>
        <taxon>Embryophyta</taxon>
        <taxon>Tracheophyta</taxon>
        <taxon>Spermatophyta</taxon>
        <taxon>Magnoliopsida</taxon>
        <taxon>eudicotyledons</taxon>
        <taxon>Gunneridae</taxon>
        <taxon>Pentapetalae</taxon>
        <taxon>rosids</taxon>
        <taxon>malvids</taxon>
        <taxon>Myrtales</taxon>
        <taxon>Melastomataceae</taxon>
        <taxon>Melastomatoideae</taxon>
        <taxon>Melastomateae</taxon>
        <taxon>Melastoma</taxon>
    </lineage>
</organism>
<evidence type="ECO:0000313" key="2">
    <source>
        <dbReference type="Proteomes" id="UP001057402"/>
    </source>
</evidence>
<proteinExistence type="predicted"/>
<comment type="caution">
    <text evidence="1">The sequence shown here is derived from an EMBL/GenBank/DDBJ whole genome shotgun (WGS) entry which is preliminary data.</text>
</comment>